<dbReference type="Proteomes" id="UP001187192">
    <property type="component" value="Unassembled WGS sequence"/>
</dbReference>
<sequence>MVELLDTANHVRRSAPPPIRLQVSRWDHALSDQMQTKNKIWFYGRRNHGRRRVSDPHSVECGLRGDRRGLSGAKPRHRRGEAKASGLGWRTWCVSGCGLLAWDADGREMRCKWASGYTSGREIWGRGLRDVYTWPMTQIAVGAALDRNCDQVQPAVSAKTERAQ</sequence>
<dbReference type="EMBL" id="BTGU01000080">
    <property type="protein sequence ID" value="GMN58676.1"/>
    <property type="molecule type" value="Genomic_DNA"/>
</dbReference>
<comment type="caution">
    <text evidence="1">The sequence shown here is derived from an EMBL/GenBank/DDBJ whole genome shotgun (WGS) entry which is preliminary data.</text>
</comment>
<evidence type="ECO:0000313" key="2">
    <source>
        <dbReference type="Proteomes" id="UP001187192"/>
    </source>
</evidence>
<dbReference type="AlphaFoldDB" id="A0AA88DNK2"/>
<keyword evidence="2" id="KW-1185">Reference proteome</keyword>
<organism evidence="1 2">
    <name type="scientific">Ficus carica</name>
    <name type="common">Common fig</name>
    <dbReference type="NCBI Taxonomy" id="3494"/>
    <lineage>
        <taxon>Eukaryota</taxon>
        <taxon>Viridiplantae</taxon>
        <taxon>Streptophyta</taxon>
        <taxon>Embryophyta</taxon>
        <taxon>Tracheophyta</taxon>
        <taxon>Spermatophyta</taxon>
        <taxon>Magnoliopsida</taxon>
        <taxon>eudicotyledons</taxon>
        <taxon>Gunneridae</taxon>
        <taxon>Pentapetalae</taxon>
        <taxon>rosids</taxon>
        <taxon>fabids</taxon>
        <taxon>Rosales</taxon>
        <taxon>Moraceae</taxon>
        <taxon>Ficeae</taxon>
        <taxon>Ficus</taxon>
    </lineage>
</organism>
<gene>
    <name evidence="1" type="ORF">TIFTF001_027775</name>
</gene>
<name>A0AA88DNK2_FICCA</name>
<protein>
    <submittedName>
        <fullName evidence="1">Uncharacterized protein</fullName>
    </submittedName>
</protein>
<reference evidence="1" key="1">
    <citation type="submission" date="2023-07" db="EMBL/GenBank/DDBJ databases">
        <title>draft genome sequence of fig (Ficus carica).</title>
        <authorList>
            <person name="Takahashi T."/>
            <person name="Nishimura K."/>
        </authorList>
    </citation>
    <scope>NUCLEOTIDE SEQUENCE</scope>
</reference>
<evidence type="ECO:0000313" key="1">
    <source>
        <dbReference type="EMBL" id="GMN58676.1"/>
    </source>
</evidence>
<accession>A0AA88DNK2</accession>
<proteinExistence type="predicted"/>